<protein>
    <recommendedName>
        <fullName evidence="2">Non-specific protein-tyrosine kinase</fullName>
    </recommendedName>
</protein>
<proteinExistence type="predicted"/>
<accession>A0A645J1H8</accession>
<comment type="caution">
    <text evidence="1">The sequence shown here is derived from an EMBL/GenBank/DDBJ whole genome shotgun (WGS) entry which is preliminary data.</text>
</comment>
<evidence type="ECO:0008006" key="2">
    <source>
        <dbReference type="Google" id="ProtNLM"/>
    </source>
</evidence>
<dbReference type="Gene3D" id="3.40.50.300">
    <property type="entry name" value="P-loop containing nucleotide triphosphate hydrolases"/>
    <property type="match status" value="1"/>
</dbReference>
<dbReference type="InterPro" id="IPR027417">
    <property type="entry name" value="P-loop_NTPase"/>
</dbReference>
<reference evidence="1" key="1">
    <citation type="submission" date="2019-08" db="EMBL/GenBank/DDBJ databases">
        <authorList>
            <person name="Kucharzyk K."/>
            <person name="Murdoch R.W."/>
            <person name="Higgins S."/>
            <person name="Loffler F."/>
        </authorList>
    </citation>
    <scope>NUCLEOTIDE SEQUENCE</scope>
</reference>
<name>A0A645J1H8_9ZZZZ</name>
<organism evidence="1">
    <name type="scientific">bioreactor metagenome</name>
    <dbReference type="NCBI Taxonomy" id="1076179"/>
    <lineage>
        <taxon>unclassified sequences</taxon>
        <taxon>metagenomes</taxon>
        <taxon>ecological metagenomes</taxon>
    </lineage>
</organism>
<sequence>MLLTSYGETEKEALMEGKSLLAKVNSNILGVVLNKIPEGGKGSYYNQYYSHGYGNQYGDDDEATDNEAI</sequence>
<dbReference type="AlphaFoldDB" id="A0A645J1H8"/>
<gene>
    <name evidence="1" type="ORF">SDC9_205000</name>
</gene>
<dbReference type="EMBL" id="VSSQ01128684">
    <property type="protein sequence ID" value="MPN57306.1"/>
    <property type="molecule type" value="Genomic_DNA"/>
</dbReference>
<evidence type="ECO:0000313" key="1">
    <source>
        <dbReference type="EMBL" id="MPN57306.1"/>
    </source>
</evidence>